<feature type="region of interest" description="Disordered" evidence="2">
    <location>
        <begin position="44"/>
        <end position="107"/>
    </location>
</feature>
<dbReference type="AlphaFoldDB" id="A0A433D7V4"/>
<keyword evidence="4" id="KW-1185">Reference proteome</keyword>
<gene>
    <name evidence="3" type="ORF">BC936DRAFT_146340</name>
</gene>
<evidence type="ECO:0000256" key="1">
    <source>
        <dbReference type="ARBA" id="ARBA00005593"/>
    </source>
</evidence>
<feature type="compositionally biased region" description="Low complexity" evidence="2">
    <location>
        <begin position="84"/>
        <end position="107"/>
    </location>
</feature>
<dbReference type="GO" id="GO:0005634">
    <property type="term" value="C:nucleus"/>
    <property type="evidence" value="ECO:0007669"/>
    <property type="project" value="TreeGrafter"/>
</dbReference>
<feature type="region of interest" description="Disordered" evidence="2">
    <location>
        <begin position="1"/>
        <end position="22"/>
    </location>
</feature>
<dbReference type="Pfam" id="PF00996">
    <property type="entry name" value="GDI"/>
    <property type="match status" value="1"/>
</dbReference>
<reference evidence="3 4" key="1">
    <citation type="journal article" date="2018" name="New Phytol.">
        <title>Phylogenomics of Endogonaceae and evolution of mycorrhizas within Mucoromycota.</title>
        <authorList>
            <person name="Chang Y."/>
            <person name="Desiro A."/>
            <person name="Na H."/>
            <person name="Sandor L."/>
            <person name="Lipzen A."/>
            <person name="Clum A."/>
            <person name="Barry K."/>
            <person name="Grigoriev I.V."/>
            <person name="Martin F.M."/>
            <person name="Stajich J.E."/>
            <person name="Smith M.E."/>
            <person name="Bonito G."/>
            <person name="Spatafora J.W."/>
        </authorList>
    </citation>
    <scope>NUCLEOTIDE SEQUENCE [LARGE SCALE GENOMIC DNA]</scope>
    <source>
        <strain evidence="3 4">GMNB39</strain>
    </source>
</reference>
<name>A0A433D7V4_9FUNG</name>
<dbReference type="PRINTS" id="PR00891">
    <property type="entry name" value="RABGDIREP"/>
</dbReference>
<protein>
    <submittedName>
        <fullName evidence="3">Uncharacterized protein</fullName>
    </submittedName>
</protein>
<dbReference type="GO" id="GO:0005092">
    <property type="term" value="F:GDP-dissociation inhibitor activity"/>
    <property type="evidence" value="ECO:0007669"/>
    <property type="project" value="InterPro"/>
</dbReference>
<comment type="caution">
    <text evidence="3">The sequence shown here is derived from an EMBL/GenBank/DDBJ whole genome shotgun (WGS) entry which is preliminary data.</text>
</comment>
<accession>A0A433D7V4</accession>
<evidence type="ECO:0000313" key="4">
    <source>
        <dbReference type="Proteomes" id="UP000268093"/>
    </source>
</evidence>
<proteinExistence type="inferred from homology"/>
<sequence>MLSSPGRDDAPLQNGILEDDPNQHLLVHFEENCRKNFKHIEYDIYARDPPTPQPTEPDSSPPPSSEPQPVDVNSNSTSDHQPSDDPVPIPDTTTTTDLTTDTPTPSLTLITLDLSGLSNSPSTSPPTPTTLTTTLATHLRAFLPSPTSPTPSELLAIEHESRLLHLALPPTSSATLDLAPHVGRIRTLADLLTASRQYIIDFAPKVLLCRGQLVETLISSGVSRYLEFKGVEKSFIFEGEGGGVFEKVGLRCGKGSRDWGCDPLLSATHHQLSSVPLPPSLSPGSHLQRGHLYQQVY</sequence>
<dbReference type="GO" id="GO:0005829">
    <property type="term" value="C:cytosol"/>
    <property type="evidence" value="ECO:0007669"/>
    <property type="project" value="TreeGrafter"/>
</dbReference>
<dbReference type="PANTHER" id="PTHR11787:SF4">
    <property type="entry name" value="CHM, RAB ESCORT PROTEIN 1"/>
    <property type="match status" value="1"/>
</dbReference>
<feature type="compositionally biased region" description="Polar residues" evidence="2">
    <location>
        <begin position="71"/>
        <end position="80"/>
    </location>
</feature>
<dbReference type="GO" id="GO:0016192">
    <property type="term" value="P:vesicle-mediated transport"/>
    <property type="evidence" value="ECO:0007669"/>
    <property type="project" value="TreeGrafter"/>
</dbReference>
<dbReference type="OrthoDB" id="9446342at2759"/>
<dbReference type="Gene3D" id="3.30.519.10">
    <property type="entry name" value="Guanine Nucleotide Dissociation Inhibitor, domain 2"/>
    <property type="match status" value="1"/>
</dbReference>
<dbReference type="InterPro" id="IPR018203">
    <property type="entry name" value="GDP_dissociation_inhibitor"/>
</dbReference>
<feature type="compositionally biased region" description="Basic and acidic residues" evidence="2">
    <location>
        <begin position="1"/>
        <end position="10"/>
    </location>
</feature>
<evidence type="ECO:0000313" key="3">
    <source>
        <dbReference type="EMBL" id="RUP46946.1"/>
    </source>
</evidence>
<comment type="similarity">
    <text evidence="1">Belongs to the Rab GDI family.</text>
</comment>
<feature type="compositionally biased region" description="Pro residues" evidence="2">
    <location>
        <begin position="49"/>
        <end position="66"/>
    </location>
</feature>
<dbReference type="SUPFAM" id="SSF51905">
    <property type="entry name" value="FAD/NAD(P)-binding domain"/>
    <property type="match status" value="1"/>
</dbReference>
<dbReference type="InterPro" id="IPR036188">
    <property type="entry name" value="FAD/NAD-bd_sf"/>
</dbReference>
<dbReference type="Proteomes" id="UP000268093">
    <property type="component" value="Unassembled WGS sequence"/>
</dbReference>
<dbReference type="PANTHER" id="PTHR11787">
    <property type="entry name" value="RAB GDP-DISSOCIATION INHIBITOR"/>
    <property type="match status" value="1"/>
</dbReference>
<evidence type="ECO:0000256" key="2">
    <source>
        <dbReference type="SAM" id="MobiDB-lite"/>
    </source>
</evidence>
<dbReference type="GO" id="GO:0005968">
    <property type="term" value="C:Rab-protein geranylgeranyltransferase complex"/>
    <property type="evidence" value="ECO:0007669"/>
    <property type="project" value="TreeGrafter"/>
</dbReference>
<organism evidence="3 4">
    <name type="scientific">Jimgerdemannia flammicorona</name>
    <dbReference type="NCBI Taxonomy" id="994334"/>
    <lineage>
        <taxon>Eukaryota</taxon>
        <taxon>Fungi</taxon>
        <taxon>Fungi incertae sedis</taxon>
        <taxon>Mucoromycota</taxon>
        <taxon>Mucoromycotina</taxon>
        <taxon>Endogonomycetes</taxon>
        <taxon>Endogonales</taxon>
        <taxon>Endogonaceae</taxon>
        <taxon>Jimgerdemannia</taxon>
    </lineage>
</organism>
<dbReference type="EMBL" id="RBNI01005193">
    <property type="protein sequence ID" value="RUP46946.1"/>
    <property type="molecule type" value="Genomic_DNA"/>
</dbReference>
<dbReference type="GO" id="GO:0007264">
    <property type="term" value="P:small GTPase-mediated signal transduction"/>
    <property type="evidence" value="ECO:0007669"/>
    <property type="project" value="InterPro"/>
</dbReference>